<comment type="caution">
    <text evidence="2">The sequence shown here is derived from an EMBL/GenBank/DDBJ whole genome shotgun (WGS) entry which is preliminary data.</text>
</comment>
<keyword evidence="1" id="KW-1133">Transmembrane helix</keyword>
<name>A0A1X2GJ21_9FUNG</name>
<sequence>MLLSCHKRELKIKPQRIMKNFLWRCYKKTVELIFQLLLLPFCFILFWPFGPEG</sequence>
<keyword evidence="3" id="KW-1185">Reference proteome</keyword>
<protein>
    <submittedName>
        <fullName evidence="2">Uncharacterized protein</fullName>
    </submittedName>
</protein>
<gene>
    <name evidence="2" type="ORF">DM01DRAFT_1028852</name>
</gene>
<dbReference type="Proteomes" id="UP000242146">
    <property type="component" value="Unassembled WGS sequence"/>
</dbReference>
<evidence type="ECO:0000256" key="1">
    <source>
        <dbReference type="SAM" id="Phobius"/>
    </source>
</evidence>
<reference evidence="2 3" key="1">
    <citation type="submission" date="2016-07" db="EMBL/GenBank/DDBJ databases">
        <title>Pervasive Adenine N6-methylation of Active Genes in Fungi.</title>
        <authorList>
            <consortium name="DOE Joint Genome Institute"/>
            <person name="Mondo S.J."/>
            <person name="Dannebaum R.O."/>
            <person name="Kuo R.C."/>
            <person name="Labutti K."/>
            <person name="Haridas S."/>
            <person name="Kuo A."/>
            <person name="Salamov A."/>
            <person name="Ahrendt S.R."/>
            <person name="Lipzen A."/>
            <person name="Sullivan W."/>
            <person name="Andreopoulos W.B."/>
            <person name="Clum A."/>
            <person name="Lindquist E."/>
            <person name="Daum C."/>
            <person name="Ramamoorthy G.K."/>
            <person name="Gryganskyi A."/>
            <person name="Culley D."/>
            <person name="Magnuson J.K."/>
            <person name="James T.Y."/>
            <person name="O'Malley M.A."/>
            <person name="Stajich J.E."/>
            <person name="Spatafora J.W."/>
            <person name="Visel A."/>
            <person name="Grigoriev I.V."/>
        </authorList>
    </citation>
    <scope>NUCLEOTIDE SEQUENCE [LARGE SCALE GENOMIC DNA]</scope>
    <source>
        <strain evidence="2 3">NRRL 3301</strain>
    </source>
</reference>
<evidence type="ECO:0000313" key="2">
    <source>
        <dbReference type="EMBL" id="ORX54981.1"/>
    </source>
</evidence>
<proteinExistence type="predicted"/>
<keyword evidence="1" id="KW-0812">Transmembrane</keyword>
<organism evidence="2 3">
    <name type="scientific">Hesseltinella vesiculosa</name>
    <dbReference type="NCBI Taxonomy" id="101127"/>
    <lineage>
        <taxon>Eukaryota</taxon>
        <taxon>Fungi</taxon>
        <taxon>Fungi incertae sedis</taxon>
        <taxon>Mucoromycota</taxon>
        <taxon>Mucoromycotina</taxon>
        <taxon>Mucoromycetes</taxon>
        <taxon>Mucorales</taxon>
        <taxon>Cunninghamellaceae</taxon>
        <taxon>Hesseltinella</taxon>
    </lineage>
</organism>
<dbReference type="EMBL" id="MCGT01000012">
    <property type="protein sequence ID" value="ORX54981.1"/>
    <property type="molecule type" value="Genomic_DNA"/>
</dbReference>
<feature type="transmembrane region" description="Helical" evidence="1">
    <location>
        <begin position="32"/>
        <end position="50"/>
    </location>
</feature>
<accession>A0A1X2GJ21</accession>
<evidence type="ECO:0000313" key="3">
    <source>
        <dbReference type="Proteomes" id="UP000242146"/>
    </source>
</evidence>
<keyword evidence="1" id="KW-0472">Membrane</keyword>
<dbReference type="AlphaFoldDB" id="A0A1X2GJ21"/>